<reference evidence="4 5" key="1">
    <citation type="journal article" date="2013" name="Front. Microbiol.">
        <title>Comparative genomic analyses of the cyanobacterium, Lyngbya aestuarii BL J, a powerful hydrogen producer.</title>
        <authorList>
            <person name="Kothari A."/>
            <person name="Vaughn M."/>
            <person name="Garcia-Pichel F."/>
        </authorList>
    </citation>
    <scope>NUCLEOTIDE SEQUENCE [LARGE SCALE GENOMIC DNA]</scope>
    <source>
        <strain evidence="4 5">BL J</strain>
    </source>
</reference>
<dbReference type="AlphaFoldDB" id="U7QMF0"/>
<dbReference type="InterPro" id="IPR003646">
    <property type="entry name" value="SH3-like_bac-type"/>
</dbReference>
<feature type="domain" description="SH3b" evidence="3">
    <location>
        <begin position="35"/>
        <end position="119"/>
    </location>
</feature>
<proteinExistence type="predicted"/>
<feature type="region of interest" description="Disordered" evidence="1">
    <location>
        <begin position="191"/>
        <end position="226"/>
    </location>
</feature>
<sequence length="517" mass="56087">MYQIMDNRYLTKSLVLASAVSISSIALLGQSQAKAASIRFSAGDFVEYRQSSPGESLYVWDQPCGNGLQGTLSQGSSGQISQSGYTTASCYGGTYDWYQTSFNNGISGWVAGNFLVNDTDYLDTGTSAIVRSTPSNSLFVWSEPGGGSNLGNLQPGTQVTVRETGPILDVFGGTYSWFRVDQGWVAGEFLQTINNPSPPSSSPPPSLPSPPPPSLPSPPPPPQSSSLTFINANPNDWKIPGFDHVALEFDGRLYESTNRVNTPGVSNDRTLQQVQDNQYITVARTIDISRANAEKLKGKISSKIGSGYSDVNIFTLSPIIQKGLFGEYTCVGLIEWAAEASGFGLFNQGYISGVNEYINYGGMRISTLTPSLLYWSIVNPLRANNAGLHMLLDPADFLLTDPMGRQFGYTQELGLIEEIPDVFYTGDDWAEQLALPDLLNGEYILEVFGLDDNVNVAFGNGNSGDFFSGYLAKGESAVLRFNKEEGNYQSVPEPSLIFGLLFVVFSGGYSLQFRKPF</sequence>
<feature type="compositionally biased region" description="Pro residues" evidence="1">
    <location>
        <begin position="196"/>
        <end position="223"/>
    </location>
</feature>
<name>U7QMF0_9CYAN</name>
<feature type="signal peptide" evidence="2">
    <location>
        <begin position="1"/>
        <end position="35"/>
    </location>
</feature>
<protein>
    <recommendedName>
        <fullName evidence="3">SH3b domain-containing protein</fullName>
    </recommendedName>
</protein>
<gene>
    <name evidence="4" type="ORF">M595_2418</name>
</gene>
<keyword evidence="5" id="KW-1185">Reference proteome</keyword>
<keyword evidence="2" id="KW-0732">Signal</keyword>
<feature type="chain" id="PRO_5004687740" description="SH3b domain-containing protein" evidence="2">
    <location>
        <begin position="36"/>
        <end position="517"/>
    </location>
</feature>
<dbReference type="PROSITE" id="PS51781">
    <property type="entry name" value="SH3B"/>
    <property type="match status" value="1"/>
</dbReference>
<evidence type="ECO:0000313" key="5">
    <source>
        <dbReference type="Proteomes" id="UP000017127"/>
    </source>
</evidence>
<comment type="caution">
    <text evidence="4">The sequence shown here is derived from an EMBL/GenBank/DDBJ whole genome shotgun (WGS) entry which is preliminary data.</text>
</comment>
<dbReference type="Proteomes" id="UP000017127">
    <property type="component" value="Unassembled WGS sequence"/>
</dbReference>
<evidence type="ECO:0000259" key="3">
    <source>
        <dbReference type="PROSITE" id="PS51781"/>
    </source>
</evidence>
<evidence type="ECO:0000256" key="1">
    <source>
        <dbReference type="SAM" id="MobiDB-lite"/>
    </source>
</evidence>
<evidence type="ECO:0000313" key="4">
    <source>
        <dbReference type="EMBL" id="ERT07581.1"/>
    </source>
</evidence>
<evidence type="ECO:0000256" key="2">
    <source>
        <dbReference type="SAM" id="SignalP"/>
    </source>
</evidence>
<accession>U7QMF0</accession>
<dbReference type="EMBL" id="AUZM01000020">
    <property type="protein sequence ID" value="ERT07581.1"/>
    <property type="molecule type" value="Genomic_DNA"/>
</dbReference>
<organism evidence="4 5">
    <name type="scientific">Lyngbya aestuarii BL J</name>
    <dbReference type="NCBI Taxonomy" id="1348334"/>
    <lineage>
        <taxon>Bacteria</taxon>
        <taxon>Bacillati</taxon>
        <taxon>Cyanobacteriota</taxon>
        <taxon>Cyanophyceae</taxon>
        <taxon>Oscillatoriophycideae</taxon>
        <taxon>Oscillatoriales</taxon>
        <taxon>Microcoleaceae</taxon>
        <taxon>Lyngbya</taxon>
    </lineage>
</organism>